<dbReference type="NCBIfam" id="TIGR00619">
    <property type="entry name" value="sbcd"/>
    <property type="match status" value="1"/>
</dbReference>
<dbReference type="InterPro" id="IPR029052">
    <property type="entry name" value="Metallo-depent_PP-like"/>
</dbReference>
<keyword evidence="7" id="KW-0255">Endonuclease</keyword>
<gene>
    <name evidence="7 10" type="primary">sbcD</name>
    <name evidence="10" type="ORF">bsdE14_27500</name>
</gene>
<keyword evidence="7" id="KW-0233">DNA recombination</keyword>
<evidence type="ECO:0000256" key="2">
    <source>
        <dbReference type="ARBA" id="ARBA00011322"/>
    </source>
</evidence>
<dbReference type="PANTHER" id="PTHR30337:SF0">
    <property type="entry name" value="NUCLEASE SBCCD SUBUNIT D"/>
    <property type="match status" value="1"/>
</dbReference>
<evidence type="ECO:0000313" key="10">
    <source>
        <dbReference type="EMBL" id="GLC31340.1"/>
    </source>
</evidence>
<keyword evidence="4 7" id="KW-0540">Nuclease</keyword>
<protein>
    <recommendedName>
        <fullName evidence="3 7">Nuclease SbcCD subunit D</fullName>
    </recommendedName>
</protein>
<evidence type="ECO:0000256" key="4">
    <source>
        <dbReference type="ARBA" id="ARBA00022722"/>
    </source>
</evidence>
<dbReference type="RefSeq" id="WP_264850623.1">
    <property type="nucleotide sequence ID" value="NZ_BRXR01000001.1"/>
</dbReference>
<evidence type="ECO:0000256" key="1">
    <source>
        <dbReference type="ARBA" id="ARBA00010555"/>
    </source>
</evidence>
<dbReference type="InterPro" id="IPR004593">
    <property type="entry name" value="SbcD"/>
</dbReference>
<evidence type="ECO:0000256" key="5">
    <source>
        <dbReference type="ARBA" id="ARBA00022801"/>
    </source>
</evidence>
<dbReference type="EMBL" id="BRXR01000001">
    <property type="protein sequence ID" value="GLC31340.1"/>
    <property type="molecule type" value="Genomic_DNA"/>
</dbReference>
<dbReference type="InterPro" id="IPR050535">
    <property type="entry name" value="DNA_Repair-Maintenance_Comp"/>
</dbReference>
<keyword evidence="11" id="KW-1185">Reference proteome</keyword>
<comment type="caution">
    <text evidence="10">The sequence shown here is derived from an EMBL/GenBank/DDBJ whole genome shotgun (WGS) entry which is preliminary data.</text>
</comment>
<dbReference type="InterPro" id="IPR004843">
    <property type="entry name" value="Calcineurin-like_PHP"/>
</dbReference>
<dbReference type="Pfam" id="PF12320">
    <property type="entry name" value="SbcD_C"/>
    <property type="match status" value="1"/>
</dbReference>
<evidence type="ECO:0000256" key="6">
    <source>
        <dbReference type="ARBA" id="ARBA00022839"/>
    </source>
</evidence>
<evidence type="ECO:0000256" key="7">
    <source>
        <dbReference type="RuleBase" id="RU363069"/>
    </source>
</evidence>
<evidence type="ECO:0000259" key="9">
    <source>
        <dbReference type="Pfam" id="PF12320"/>
    </source>
</evidence>
<keyword evidence="6 7" id="KW-0269">Exonuclease</keyword>
<feature type="domain" description="Calcineurin-like phosphoesterase" evidence="8">
    <location>
        <begin position="1"/>
        <end position="239"/>
    </location>
</feature>
<dbReference type="CDD" id="cd00840">
    <property type="entry name" value="MPP_Mre11_N"/>
    <property type="match status" value="1"/>
</dbReference>
<evidence type="ECO:0000256" key="3">
    <source>
        <dbReference type="ARBA" id="ARBA00013365"/>
    </source>
</evidence>
<comment type="function">
    <text evidence="7">SbcCD cleaves DNA hairpin structures. These structures can inhibit DNA replication and are intermediates in certain DNA recombination reactions. The complex acts as a 3'-&gt;5' double strand exonuclease that can open hairpins. It also has a 5' single-strand endonuclease activity.</text>
</comment>
<comment type="subunit">
    <text evidence="2 7">Heterodimer of SbcC and SbcD.</text>
</comment>
<organism evidence="10 11">
    <name type="scientific">Clostridium omnivorum</name>
    <dbReference type="NCBI Taxonomy" id="1604902"/>
    <lineage>
        <taxon>Bacteria</taxon>
        <taxon>Bacillati</taxon>
        <taxon>Bacillota</taxon>
        <taxon>Clostridia</taxon>
        <taxon>Eubacteriales</taxon>
        <taxon>Clostridiaceae</taxon>
        <taxon>Clostridium</taxon>
    </lineage>
</organism>
<dbReference type="PANTHER" id="PTHR30337">
    <property type="entry name" value="COMPONENT OF ATP-DEPENDENT DSDNA EXONUCLEASE"/>
    <property type="match status" value="1"/>
</dbReference>
<sequence>MRILHTSDWHLGKNLEGFSRLEEQEQFLEELIEKIEENNIDLVIIAGDIYDNGNPPARAENLFYNALKRIAKGGKRAVLVIAGNHDNPERLVAASPLAYEHGVILLGTPKSCALTGSFGGFEIVEAGEGYVEISIGNEKAVIITLAYPSEKRLNELLTKDLEETERRRSYSERVGELFSKLSDKYREDTINLAVSHIFVAGGETTDSERPIQLGGSLTVDAEVLPEKAQYIALGHLHRPQRVKGAKTKAYYAGSPLQYSKSEIGYSKCAYIVEVKAEEEAKVEELFFRNYKPIEVWKCNGVEEAIERCRENSERNIWVYLEIKTDNYITQEQIKQMKELKKDIIEIHPVIEGMEESAVDYESFREKSMAELFKEFYLKERKVDPSNEVMDLFLNIVMEGEEMDEAKETEN</sequence>
<comment type="similarity">
    <text evidence="1 7">Belongs to the SbcD family.</text>
</comment>
<feature type="domain" description="Nuclease SbcCD subunit D C-terminal" evidence="9">
    <location>
        <begin position="290"/>
        <end position="379"/>
    </location>
</feature>
<dbReference type="Proteomes" id="UP001208567">
    <property type="component" value="Unassembled WGS sequence"/>
</dbReference>
<keyword evidence="5 7" id="KW-0378">Hydrolase</keyword>
<reference evidence="10 11" key="1">
    <citation type="journal article" date="2024" name="Int. J. Syst. Evol. Microbiol.">
        <title>Clostridium omnivorum sp. nov., isolated from anoxic soil under the treatment of reductive soil disinfestation.</title>
        <authorList>
            <person name="Ueki A."/>
            <person name="Tonouchi A."/>
            <person name="Kaku N."/>
            <person name="Honma S."/>
            <person name="Ueki K."/>
        </authorList>
    </citation>
    <scope>NUCLEOTIDE SEQUENCE [LARGE SCALE GENOMIC DNA]</scope>
    <source>
        <strain evidence="10 11">E14</strain>
    </source>
</reference>
<dbReference type="Gene3D" id="3.60.21.10">
    <property type="match status" value="1"/>
</dbReference>
<evidence type="ECO:0000259" key="8">
    <source>
        <dbReference type="Pfam" id="PF00149"/>
    </source>
</evidence>
<dbReference type="SUPFAM" id="SSF56300">
    <property type="entry name" value="Metallo-dependent phosphatases"/>
    <property type="match status" value="1"/>
</dbReference>
<accession>A0ABQ5N831</accession>
<evidence type="ECO:0000313" key="11">
    <source>
        <dbReference type="Proteomes" id="UP001208567"/>
    </source>
</evidence>
<dbReference type="Pfam" id="PF00149">
    <property type="entry name" value="Metallophos"/>
    <property type="match status" value="1"/>
</dbReference>
<name>A0ABQ5N831_9CLOT</name>
<dbReference type="InterPro" id="IPR026843">
    <property type="entry name" value="SbcD_C"/>
</dbReference>
<proteinExistence type="inferred from homology"/>
<dbReference type="InterPro" id="IPR041796">
    <property type="entry name" value="Mre11_N"/>
</dbReference>
<keyword evidence="7" id="KW-0235">DNA replication</keyword>